<evidence type="ECO:0000313" key="1">
    <source>
        <dbReference type="EMBL" id="KAF2433216.1"/>
    </source>
</evidence>
<dbReference type="EMBL" id="MU007022">
    <property type="protein sequence ID" value="KAF2433216.1"/>
    <property type="molecule type" value="Genomic_DNA"/>
</dbReference>
<dbReference type="Proteomes" id="UP000800235">
    <property type="component" value="Unassembled WGS sequence"/>
</dbReference>
<keyword evidence="2" id="KW-1185">Reference proteome</keyword>
<dbReference type="OrthoDB" id="5130989at2759"/>
<accession>A0A9P4NWW5</accession>
<reference evidence="1" key="1">
    <citation type="journal article" date="2020" name="Stud. Mycol.">
        <title>101 Dothideomycetes genomes: a test case for predicting lifestyles and emergence of pathogens.</title>
        <authorList>
            <person name="Haridas S."/>
            <person name="Albert R."/>
            <person name="Binder M."/>
            <person name="Bloem J."/>
            <person name="Labutti K."/>
            <person name="Salamov A."/>
            <person name="Andreopoulos B."/>
            <person name="Baker S."/>
            <person name="Barry K."/>
            <person name="Bills G."/>
            <person name="Bluhm B."/>
            <person name="Cannon C."/>
            <person name="Castanera R."/>
            <person name="Culley D."/>
            <person name="Daum C."/>
            <person name="Ezra D."/>
            <person name="Gonzalez J."/>
            <person name="Henrissat B."/>
            <person name="Kuo A."/>
            <person name="Liang C."/>
            <person name="Lipzen A."/>
            <person name="Lutzoni F."/>
            <person name="Magnuson J."/>
            <person name="Mondo S."/>
            <person name="Nolan M."/>
            <person name="Ohm R."/>
            <person name="Pangilinan J."/>
            <person name="Park H.-J."/>
            <person name="Ramirez L."/>
            <person name="Alfaro M."/>
            <person name="Sun H."/>
            <person name="Tritt A."/>
            <person name="Yoshinaga Y."/>
            <person name="Zwiers L.-H."/>
            <person name="Turgeon B."/>
            <person name="Goodwin S."/>
            <person name="Spatafora J."/>
            <person name="Crous P."/>
            <person name="Grigoriev I."/>
        </authorList>
    </citation>
    <scope>NUCLEOTIDE SEQUENCE</scope>
    <source>
        <strain evidence="1">CBS 130266</strain>
    </source>
</reference>
<comment type="caution">
    <text evidence="1">The sequence shown here is derived from an EMBL/GenBank/DDBJ whole genome shotgun (WGS) entry which is preliminary data.</text>
</comment>
<evidence type="ECO:0000313" key="2">
    <source>
        <dbReference type="Proteomes" id="UP000800235"/>
    </source>
</evidence>
<organism evidence="1 2">
    <name type="scientific">Tothia fuscella</name>
    <dbReference type="NCBI Taxonomy" id="1048955"/>
    <lineage>
        <taxon>Eukaryota</taxon>
        <taxon>Fungi</taxon>
        <taxon>Dikarya</taxon>
        <taxon>Ascomycota</taxon>
        <taxon>Pezizomycotina</taxon>
        <taxon>Dothideomycetes</taxon>
        <taxon>Pleosporomycetidae</taxon>
        <taxon>Venturiales</taxon>
        <taxon>Cylindrosympodiaceae</taxon>
        <taxon>Tothia</taxon>
    </lineage>
</organism>
<feature type="non-terminal residue" evidence="1">
    <location>
        <position position="205"/>
    </location>
</feature>
<gene>
    <name evidence="1" type="ORF">EJ08DRAFT_552597</name>
</gene>
<sequence length="205" mass="22413">ADTSIPNLEAGSGSPRRSYLGIYPSTIQTTPSEPGNLTSATTLFVWHATFHPAVGRRFSMGPVSIGATPSTNHQTTKEIQHAFTITGSARGPQRNTCVWTIEENDSTERGVPSELQLAVLVQHAGPVMVEVDISGWTAGGFFPSHRLRPKTGAEGRRKVFRPERYKGQLDEYNLDDDKGNSAVNMLDKWTGRVDGAMLQFDQDVV</sequence>
<protein>
    <submittedName>
        <fullName evidence="1">Uncharacterized protein</fullName>
    </submittedName>
</protein>
<dbReference type="AlphaFoldDB" id="A0A9P4NWW5"/>
<feature type="non-terminal residue" evidence="1">
    <location>
        <position position="1"/>
    </location>
</feature>
<name>A0A9P4NWW5_9PEZI</name>
<proteinExistence type="predicted"/>